<feature type="transmembrane region" description="Helical" evidence="1">
    <location>
        <begin position="132"/>
        <end position="151"/>
    </location>
</feature>
<dbReference type="AlphaFoldDB" id="A0A2S5AE76"/>
<gene>
    <name evidence="3" type="ORF">C3L50_04345</name>
</gene>
<dbReference type="PANTHER" id="PTHR39430">
    <property type="entry name" value="MEMBRANE-ASSOCIATED PROTEASE-RELATED"/>
    <property type="match status" value="1"/>
</dbReference>
<feature type="transmembrane region" description="Helical" evidence="1">
    <location>
        <begin position="12"/>
        <end position="36"/>
    </location>
</feature>
<evidence type="ECO:0000259" key="2">
    <source>
        <dbReference type="Pfam" id="PF02517"/>
    </source>
</evidence>
<evidence type="ECO:0000313" key="3">
    <source>
        <dbReference type="EMBL" id="POY40732.1"/>
    </source>
</evidence>
<dbReference type="Pfam" id="PF02517">
    <property type="entry name" value="Rce1-like"/>
    <property type="match status" value="1"/>
</dbReference>
<keyword evidence="3" id="KW-0482">Metalloprotease</keyword>
<dbReference type="InterPro" id="IPR003675">
    <property type="entry name" value="Rce1/LyrA-like_dom"/>
</dbReference>
<dbReference type="GO" id="GO:0006508">
    <property type="term" value="P:proteolysis"/>
    <property type="evidence" value="ECO:0007669"/>
    <property type="project" value="UniProtKB-KW"/>
</dbReference>
<dbReference type="GO" id="GO:0004175">
    <property type="term" value="F:endopeptidase activity"/>
    <property type="evidence" value="ECO:0007669"/>
    <property type="project" value="UniProtKB-ARBA"/>
</dbReference>
<name>A0A2S5AE76_9FLAO</name>
<feature type="transmembrane region" description="Helical" evidence="1">
    <location>
        <begin position="172"/>
        <end position="189"/>
    </location>
</feature>
<protein>
    <submittedName>
        <fullName evidence="3">CPBP family intramembrane metalloprotease domain-containing protein</fullName>
    </submittedName>
</protein>
<accession>A0A2S5AE76</accession>
<keyword evidence="3" id="KW-0378">Hydrolase</keyword>
<keyword evidence="3" id="KW-0645">Protease</keyword>
<feature type="domain" description="CAAX prenyl protease 2/Lysostaphin resistance protein A-like" evidence="2">
    <location>
        <begin position="138"/>
        <end position="233"/>
    </location>
</feature>
<comment type="caution">
    <text evidence="3">The sequence shown here is derived from an EMBL/GenBank/DDBJ whole genome shotgun (WGS) entry which is preliminary data.</text>
</comment>
<feature type="transmembrane region" description="Helical" evidence="1">
    <location>
        <begin position="266"/>
        <end position="282"/>
    </location>
</feature>
<keyword evidence="4" id="KW-1185">Reference proteome</keyword>
<feature type="transmembrane region" description="Helical" evidence="1">
    <location>
        <begin position="228"/>
        <end position="246"/>
    </location>
</feature>
<feature type="transmembrane region" description="Helical" evidence="1">
    <location>
        <begin position="195"/>
        <end position="216"/>
    </location>
</feature>
<dbReference type="RefSeq" id="WP_103804918.1">
    <property type="nucleotide sequence ID" value="NZ_PQVG01000002.1"/>
</dbReference>
<sequence length="307" mass="35179">MFIEQAYKGNNTWWRVLITTLLTAGVFLINFVAYFMMSQEEMDAVYKTMSEVPNNLSLLINLSPFILLLLLLFLLVRVLHERSVLSLTTSRKSIDYKRILFSFLLIVSLTIVMFIISYLVDHSNIILNFNPLKFTILFAISLLLFPCQIGLEEYLFRGYLMQQIGIVVKNRWFPLLFTSIVFGLFHSANPEVQQMGYGVMVFYIGTGFLLGIMTLMDESLELALGFHLGNNLMAALLITSDVSAIHTDALFKYSGVEKPVDMLNEMIVSIAIVYPIILYIFAKRYNWTNWKTKLTGKIQAPKLQTTN</sequence>
<dbReference type="GO" id="GO:0080120">
    <property type="term" value="P:CAAX-box protein maturation"/>
    <property type="evidence" value="ECO:0007669"/>
    <property type="project" value="UniProtKB-ARBA"/>
</dbReference>
<dbReference type="Proteomes" id="UP000237310">
    <property type="component" value="Unassembled WGS sequence"/>
</dbReference>
<evidence type="ECO:0000313" key="4">
    <source>
        <dbReference type="Proteomes" id="UP000237310"/>
    </source>
</evidence>
<organism evidence="3 4">
    <name type="scientific">Flavobacterium alvei</name>
    <dbReference type="NCBI Taxonomy" id="2080416"/>
    <lineage>
        <taxon>Bacteria</taxon>
        <taxon>Pseudomonadati</taxon>
        <taxon>Bacteroidota</taxon>
        <taxon>Flavobacteriia</taxon>
        <taxon>Flavobacteriales</taxon>
        <taxon>Flavobacteriaceae</taxon>
        <taxon>Flavobacterium</taxon>
    </lineage>
</organism>
<feature type="transmembrane region" description="Helical" evidence="1">
    <location>
        <begin position="56"/>
        <end position="79"/>
    </location>
</feature>
<evidence type="ECO:0000256" key="1">
    <source>
        <dbReference type="SAM" id="Phobius"/>
    </source>
</evidence>
<proteinExistence type="predicted"/>
<keyword evidence="1" id="KW-1133">Transmembrane helix</keyword>
<reference evidence="3 4" key="1">
    <citation type="submission" date="2018-01" db="EMBL/GenBank/DDBJ databases">
        <authorList>
            <person name="Gaut B.S."/>
            <person name="Morton B.R."/>
            <person name="Clegg M.T."/>
            <person name="Duvall M.R."/>
        </authorList>
    </citation>
    <scope>NUCLEOTIDE SEQUENCE [LARGE SCALE GENOMIC DNA]</scope>
    <source>
        <strain evidence="3 4">HR-AY</strain>
    </source>
</reference>
<dbReference type="OrthoDB" id="2806188at2"/>
<keyword evidence="1" id="KW-0472">Membrane</keyword>
<feature type="transmembrane region" description="Helical" evidence="1">
    <location>
        <begin position="99"/>
        <end position="120"/>
    </location>
</feature>
<dbReference type="PANTHER" id="PTHR39430:SF1">
    <property type="entry name" value="PROTEASE"/>
    <property type="match status" value="1"/>
</dbReference>
<dbReference type="EMBL" id="PQVG01000002">
    <property type="protein sequence ID" value="POY40732.1"/>
    <property type="molecule type" value="Genomic_DNA"/>
</dbReference>
<keyword evidence="1" id="KW-0812">Transmembrane</keyword>
<dbReference type="GO" id="GO:0008237">
    <property type="term" value="F:metallopeptidase activity"/>
    <property type="evidence" value="ECO:0007669"/>
    <property type="project" value="UniProtKB-KW"/>
</dbReference>